<keyword evidence="2" id="KW-0997">Cell inner membrane</keyword>
<organism evidence="7 8">
    <name type="scientific">Pseudaeromonas paramecii</name>
    <dbReference type="NCBI Taxonomy" id="2138166"/>
    <lineage>
        <taxon>Bacteria</taxon>
        <taxon>Pseudomonadati</taxon>
        <taxon>Pseudomonadota</taxon>
        <taxon>Gammaproteobacteria</taxon>
        <taxon>Aeromonadales</taxon>
        <taxon>Aeromonadaceae</taxon>
        <taxon>Pseudaeromonas</taxon>
    </lineage>
</organism>
<evidence type="ECO:0000313" key="7">
    <source>
        <dbReference type="EMBL" id="GAA4493131.1"/>
    </source>
</evidence>
<dbReference type="RefSeq" id="WP_345009318.1">
    <property type="nucleotide sequence ID" value="NZ_BAABFC010000001.1"/>
</dbReference>
<keyword evidence="4" id="KW-0472">Membrane</keyword>
<evidence type="ECO:0000313" key="8">
    <source>
        <dbReference type="Proteomes" id="UP001501321"/>
    </source>
</evidence>
<dbReference type="InterPro" id="IPR004843">
    <property type="entry name" value="Calcineurin-like_PHP"/>
</dbReference>
<dbReference type="PANTHER" id="PTHR34990:SF2">
    <property type="entry name" value="BLL8164 PROTEIN"/>
    <property type="match status" value="1"/>
</dbReference>
<feature type="domain" description="Calcineurin-like phosphoesterase" evidence="6">
    <location>
        <begin position="11"/>
        <end position="211"/>
    </location>
</feature>
<accession>A0ABP8PVD0</accession>
<sequence>MSAVSPLYFCRALFLSDLHLGSKDCKADYLLDLLAQVRPEQLFLVGDVIDLWSLKRQPYWPESHQAVLVALRALAQRGTRVMYIPGNHDAALREFVGSQLLGVELQEEWVYTTAQGKRLLLIHGDQFDGAVMVGRFTSWLGDRGYDLLLWLNRWSHYGRRRIGLSYWSLASFLKHRVQLAQQAVERFVRAAVHEARERGLDGIVCGHIHAPDLRSQAGLLYCNTGDWVENCTALLEQRDGQLTLLHWSEVQRQLAVHQQPSAA</sequence>
<dbReference type="EMBL" id="BAABFC010000001">
    <property type="protein sequence ID" value="GAA4493131.1"/>
    <property type="molecule type" value="Genomic_DNA"/>
</dbReference>
<dbReference type="Gene3D" id="3.60.21.10">
    <property type="match status" value="1"/>
</dbReference>
<evidence type="ECO:0000256" key="3">
    <source>
        <dbReference type="ARBA" id="ARBA00022723"/>
    </source>
</evidence>
<gene>
    <name evidence="7" type="ORF">GCM10023095_02830</name>
</gene>
<keyword evidence="5" id="KW-0464">Manganese</keyword>
<evidence type="ECO:0000256" key="4">
    <source>
        <dbReference type="ARBA" id="ARBA00023136"/>
    </source>
</evidence>
<name>A0ABP8PVD0_9GAMM</name>
<comment type="caution">
    <text evidence="7">The sequence shown here is derived from an EMBL/GenBank/DDBJ whole genome shotgun (WGS) entry which is preliminary data.</text>
</comment>
<proteinExistence type="predicted"/>
<keyword evidence="8" id="KW-1185">Reference proteome</keyword>
<protein>
    <submittedName>
        <fullName evidence="7">UDP-2,3-diacylglucosamine diphosphatase</fullName>
    </submittedName>
</protein>
<evidence type="ECO:0000256" key="5">
    <source>
        <dbReference type="ARBA" id="ARBA00023211"/>
    </source>
</evidence>
<evidence type="ECO:0000259" key="6">
    <source>
        <dbReference type="Pfam" id="PF00149"/>
    </source>
</evidence>
<dbReference type="Proteomes" id="UP001501321">
    <property type="component" value="Unassembled WGS sequence"/>
</dbReference>
<dbReference type="InterPro" id="IPR029052">
    <property type="entry name" value="Metallo-depent_PP-like"/>
</dbReference>
<dbReference type="PANTHER" id="PTHR34990">
    <property type="entry name" value="UDP-2,3-DIACYLGLUCOSAMINE HYDROLASE-RELATED"/>
    <property type="match status" value="1"/>
</dbReference>
<dbReference type="Pfam" id="PF00149">
    <property type="entry name" value="Metallophos"/>
    <property type="match status" value="1"/>
</dbReference>
<dbReference type="SUPFAM" id="SSF56300">
    <property type="entry name" value="Metallo-dependent phosphatases"/>
    <property type="match status" value="1"/>
</dbReference>
<keyword evidence="3" id="KW-0479">Metal-binding</keyword>
<reference evidence="8" key="1">
    <citation type="journal article" date="2019" name="Int. J. Syst. Evol. Microbiol.">
        <title>The Global Catalogue of Microorganisms (GCM) 10K type strain sequencing project: providing services to taxonomists for standard genome sequencing and annotation.</title>
        <authorList>
            <consortium name="The Broad Institute Genomics Platform"/>
            <consortium name="The Broad Institute Genome Sequencing Center for Infectious Disease"/>
            <person name="Wu L."/>
            <person name="Ma J."/>
        </authorList>
    </citation>
    <scope>NUCLEOTIDE SEQUENCE [LARGE SCALE GENOMIC DNA]</scope>
    <source>
        <strain evidence="8">JCM 32226</strain>
    </source>
</reference>
<dbReference type="CDD" id="cd07398">
    <property type="entry name" value="MPP_YbbF-LpxH"/>
    <property type="match status" value="1"/>
</dbReference>
<evidence type="ECO:0000256" key="1">
    <source>
        <dbReference type="ARBA" id="ARBA00022475"/>
    </source>
</evidence>
<keyword evidence="1" id="KW-1003">Cell membrane</keyword>
<dbReference type="InterPro" id="IPR043461">
    <property type="entry name" value="LpxH-like"/>
</dbReference>
<evidence type="ECO:0000256" key="2">
    <source>
        <dbReference type="ARBA" id="ARBA00022519"/>
    </source>
</evidence>